<dbReference type="EMBL" id="CM007648">
    <property type="protein sequence ID" value="ONM19966.1"/>
    <property type="molecule type" value="Genomic_DNA"/>
</dbReference>
<keyword evidence="1" id="KW-0862">Zinc</keyword>
<dbReference type="AlphaFoldDB" id="A0A1D6EIN4"/>
<reference evidence="2" key="1">
    <citation type="submission" date="2015-12" db="EMBL/GenBank/DDBJ databases">
        <title>Update maize B73 reference genome by single molecule sequencing technologies.</title>
        <authorList>
            <consortium name="Maize Genome Sequencing Project"/>
            <person name="Ware D."/>
        </authorList>
    </citation>
    <scope>NUCLEOTIDE SEQUENCE [LARGE SCALE GENOMIC DNA]</scope>
    <source>
        <tissue evidence="2">Seedling</tissue>
    </source>
</reference>
<evidence type="ECO:0000313" key="2">
    <source>
        <dbReference type="EMBL" id="ONM19966.1"/>
    </source>
</evidence>
<dbReference type="ExpressionAtlas" id="A0A1D6EIN4">
    <property type="expression patterns" value="baseline and differential"/>
</dbReference>
<comment type="subunit">
    <text evidence="1">Component of the Smc5-Smc6 complex.</text>
</comment>
<comment type="catalytic activity">
    <reaction evidence="1">
        <text>S-ubiquitinyl-[E2 ubiquitin-conjugating enzyme]-L-cysteine + [acceptor protein]-L-lysine = [E2 ubiquitin-conjugating enzyme]-L-cysteine + N(6)-ubiquitinyl-[acceptor protein]-L-lysine.</text>
        <dbReference type="EC" id="2.3.2.27"/>
    </reaction>
</comment>
<dbReference type="STRING" id="4577.A0A1D6EIN4"/>
<keyword evidence="1" id="KW-0234">DNA repair</keyword>
<gene>
    <name evidence="2" type="ORF">ZEAMMB73_Zm00001d005011</name>
</gene>
<dbReference type="InParanoid" id="A0A1D6EIN4"/>
<dbReference type="PaxDb" id="4577-AC208422.3_FGP002"/>
<keyword evidence="1" id="KW-0808">Transferase</keyword>
<dbReference type="PANTHER" id="PTHR20973">
    <property type="entry name" value="NON-SMC ELEMENT 1-RELATED"/>
    <property type="match status" value="1"/>
</dbReference>
<dbReference type="InterPro" id="IPR011513">
    <property type="entry name" value="Nse1"/>
</dbReference>
<dbReference type="Gene3D" id="3.90.1150.220">
    <property type="match status" value="1"/>
</dbReference>
<name>A0A1D6EIN4_MAIZE</name>
<proteinExistence type="inferred from homology"/>
<dbReference type="Pfam" id="PF07574">
    <property type="entry name" value="SMC_Nse1"/>
    <property type="match status" value="1"/>
</dbReference>
<comment type="similarity">
    <text evidence="1">Belongs to the NSE1 family.</text>
</comment>
<dbReference type="GO" id="GO:0008270">
    <property type="term" value="F:zinc ion binding"/>
    <property type="evidence" value="ECO:0007669"/>
    <property type="project" value="UniProtKB-KW"/>
</dbReference>
<dbReference type="FunFam" id="3.90.1150.220:FF:000009">
    <property type="entry name" value="Embryo defective 1379"/>
    <property type="match status" value="1"/>
</dbReference>
<keyword evidence="1" id="KW-0233">DNA recombination</keyword>
<keyword evidence="1" id="KW-0833">Ubl conjugation pathway</keyword>
<evidence type="ECO:0000256" key="1">
    <source>
        <dbReference type="RuleBase" id="RU368018"/>
    </source>
</evidence>
<keyword evidence="1" id="KW-0479">Metal-binding</keyword>
<dbReference type="GO" id="GO:0006281">
    <property type="term" value="P:DNA repair"/>
    <property type="evidence" value="ECO:0007669"/>
    <property type="project" value="UniProtKB-UniRule"/>
</dbReference>
<dbReference type="GO" id="GO:0005634">
    <property type="term" value="C:nucleus"/>
    <property type="evidence" value="ECO:0007669"/>
    <property type="project" value="UniProtKB-SubCell"/>
</dbReference>
<keyword evidence="1" id="KW-0863">Zinc-finger</keyword>
<dbReference type="GO" id="GO:0006310">
    <property type="term" value="P:DNA recombination"/>
    <property type="evidence" value="ECO:0007669"/>
    <property type="project" value="UniProtKB-KW"/>
</dbReference>
<dbReference type="PANTHER" id="PTHR20973:SF0">
    <property type="entry name" value="NON-STRUCTURAL MAINTENANCE OF CHROMOSOMES ELEMENT 1 HOMOLOG"/>
    <property type="match status" value="1"/>
</dbReference>
<dbReference type="GO" id="GO:0061630">
    <property type="term" value="F:ubiquitin protein ligase activity"/>
    <property type="evidence" value="ECO:0007669"/>
    <property type="project" value="UniProtKB-EC"/>
</dbReference>
<sequence length="163" mass="18283">MAPLPWRQRHHTLLQAQLSKGPLSERDFRVVFAAISGKNPVQGVKFIRIHFLPKLLFSMHLYLAPWLTATHQQLLNNTLLKIKKDLAYLQLELRACVNQHDGMVYYGVVNNISYAIVGYRTPPQAGLVWASDGLFLTSEAGSVGMISHHVLSAMKPVSRLQAV</sequence>
<dbReference type="GO" id="GO:0030915">
    <property type="term" value="C:Smc5-Smc6 complex"/>
    <property type="evidence" value="ECO:0007669"/>
    <property type="project" value="UniProtKB-UniRule"/>
</dbReference>
<keyword evidence="1" id="KW-0227">DNA damage</keyword>
<keyword evidence="1" id="KW-0539">Nucleus</keyword>
<dbReference type="EC" id="2.3.2.27" evidence="1"/>
<comment type="subcellular location">
    <subcellularLocation>
        <location evidence="1">Nucleus</location>
    </subcellularLocation>
</comment>
<organism evidence="2">
    <name type="scientific">Zea mays</name>
    <name type="common">Maize</name>
    <dbReference type="NCBI Taxonomy" id="4577"/>
    <lineage>
        <taxon>Eukaryota</taxon>
        <taxon>Viridiplantae</taxon>
        <taxon>Streptophyta</taxon>
        <taxon>Embryophyta</taxon>
        <taxon>Tracheophyta</taxon>
        <taxon>Spermatophyta</taxon>
        <taxon>Magnoliopsida</taxon>
        <taxon>Liliopsida</taxon>
        <taxon>Poales</taxon>
        <taxon>Poaceae</taxon>
        <taxon>PACMAD clade</taxon>
        <taxon>Panicoideae</taxon>
        <taxon>Andropogonodae</taxon>
        <taxon>Andropogoneae</taxon>
        <taxon>Tripsacinae</taxon>
        <taxon>Zea</taxon>
    </lineage>
</organism>
<protein>
    <recommendedName>
        <fullName evidence="1">Non-structural maintenance of chromosomes element 1 homolog</fullName>
        <ecNumber evidence="1">2.3.2.27</ecNumber>
    </recommendedName>
</protein>
<accession>A0A1D6EIN4</accession>